<dbReference type="InterPro" id="IPR051132">
    <property type="entry name" value="3-5_Exonuclease_domain"/>
</dbReference>
<evidence type="ECO:0000256" key="2">
    <source>
        <dbReference type="ARBA" id="ARBA00022801"/>
    </source>
</evidence>
<evidence type="ECO:0000259" key="4">
    <source>
        <dbReference type="SMART" id="SM00474"/>
    </source>
</evidence>
<evidence type="ECO:0000313" key="5">
    <source>
        <dbReference type="EMBL" id="KAG2423730.1"/>
    </source>
</evidence>
<dbReference type="GO" id="GO:0006139">
    <property type="term" value="P:nucleobase-containing compound metabolic process"/>
    <property type="evidence" value="ECO:0007669"/>
    <property type="project" value="InterPro"/>
</dbReference>
<keyword evidence="1" id="KW-0540">Nuclease</keyword>
<gene>
    <name evidence="5" type="ORF">HXX76_015119</name>
</gene>
<name>A0A835VQ78_CHLIN</name>
<accession>A0A835VQ78</accession>
<dbReference type="PANTHER" id="PTHR13620">
    <property type="entry name" value="3-5 EXONUCLEASE"/>
    <property type="match status" value="1"/>
</dbReference>
<reference evidence="5" key="1">
    <citation type="journal article" date="2020" name="bioRxiv">
        <title>Comparative genomics of Chlamydomonas.</title>
        <authorList>
            <person name="Craig R.J."/>
            <person name="Hasan A.R."/>
            <person name="Ness R.W."/>
            <person name="Keightley P.D."/>
        </authorList>
    </citation>
    <scope>NUCLEOTIDE SEQUENCE</scope>
    <source>
        <strain evidence="5">SAG 7.73</strain>
    </source>
</reference>
<feature type="compositionally biased region" description="Gly residues" evidence="3">
    <location>
        <begin position="378"/>
        <end position="390"/>
    </location>
</feature>
<protein>
    <recommendedName>
        <fullName evidence="4">3'-5' exonuclease domain-containing protein</fullName>
    </recommendedName>
</protein>
<dbReference type="PANTHER" id="PTHR13620:SF104">
    <property type="entry name" value="EXONUCLEASE 3'-5' DOMAIN-CONTAINING PROTEIN 2"/>
    <property type="match status" value="1"/>
</dbReference>
<feature type="compositionally biased region" description="Low complexity" evidence="3">
    <location>
        <begin position="19"/>
        <end position="33"/>
    </location>
</feature>
<dbReference type="InterPro" id="IPR012337">
    <property type="entry name" value="RNaseH-like_sf"/>
</dbReference>
<keyword evidence="2" id="KW-0378">Hydrolase</keyword>
<dbReference type="GO" id="GO:0005634">
    <property type="term" value="C:nucleus"/>
    <property type="evidence" value="ECO:0007669"/>
    <property type="project" value="TreeGrafter"/>
</dbReference>
<proteinExistence type="predicted"/>
<evidence type="ECO:0000256" key="1">
    <source>
        <dbReference type="ARBA" id="ARBA00022722"/>
    </source>
</evidence>
<dbReference type="AlphaFoldDB" id="A0A835VQ78"/>
<dbReference type="SUPFAM" id="SSF53098">
    <property type="entry name" value="Ribonuclease H-like"/>
    <property type="match status" value="1"/>
</dbReference>
<feature type="compositionally biased region" description="Low complexity" evidence="3">
    <location>
        <begin position="361"/>
        <end position="377"/>
    </location>
</feature>
<evidence type="ECO:0000313" key="6">
    <source>
        <dbReference type="Proteomes" id="UP000650467"/>
    </source>
</evidence>
<keyword evidence="6" id="KW-1185">Reference proteome</keyword>
<dbReference type="OrthoDB" id="1920326at2759"/>
<sequence>MTTLRPAPAMHGRGKKQTQQHQQEQQAAQQQSHGSRHQHYDMDHGVSPTSSELSECLGSTAATAAAVAARAAAAAAGPAGSLLPSCSYETDLRGLSHQLQLKRRVGASAAAAAAPAAAAAATASGGKRKLHLSQSQSHQGQLFADADDERRFFGLPPVAPAAAIRERGCSAGHSEGCGCGESSAAAAAAASAGAATWVATPGPAMGSAAGTTTGATAAAVSAADAAKSAKRRAAEALLAQRFGGGGAAGSAVAIAAQAATATLCVHSSSLILGSSGAGGSEDTSSGSDTDGPAAPAVAAARAAALRRHAAERLGAVGAAAAGAATATAAASPLSEGTGQVAKRPRLDLSALAAGALGQRASVPGPAAGAGRRSTAAGGSTGAAAGGGAGGGGAAPRLVMTTVPPCDPARGCRARMPLYSGASALAEAAAAAAAGQGAGAGSPTAPVAAGPAWCGFEVKVPSLNWQAVFDEPPGSLARYPLARGYEKLVLPEGLAAYCVESAKHVEDALLRLRASMTDRVIAIDLEWRPETVAGRTSPVALVQLASATTCLLLRVSAMGYSLPAPVAAFLSDPSLVVLGFSWDGADEAKMRSTFGTGKARFRRFIDLQEVAASLGYHGYGLARLTRQILGVPLQKSKSVSRSNWAAPQLTAHQLKYASLDVLAAGQLFRALRLWHSSPSPCADCRNAIGEPVPLVGEPAGEPGAPGAAAGCSSPAYATAGAASPSDHDCDSEPECGPAAATSAAAAGGARGVGGGAAAGPLLKCNAPGCHARGVLTLQSHLSHCAATGHPARYGACGSCGRTYELAAAAAAAAGGRRRQQDEEEADDA</sequence>
<evidence type="ECO:0000256" key="3">
    <source>
        <dbReference type="SAM" id="MobiDB-lite"/>
    </source>
</evidence>
<feature type="domain" description="3'-5' exonuclease" evidence="4">
    <location>
        <begin position="495"/>
        <end position="675"/>
    </location>
</feature>
<dbReference type="GO" id="GO:0003676">
    <property type="term" value="F:nucleic acid binding"/>
    <property type="evidence" value="ECO:0007669"/>
    <property type="project" value="InterPro"/>
</dbReference>
<dbReference type="Gene3D" id="3.30.420.10">
    <property type="entry name" value="Ribonuclease H-like superfamily/Ribonuclease H"/>
    <property type="match status" value="1"/>
</dbReference>
<dbReference type="InterPro" id="IPR002562">
    <property type="entry name" value="3'-5'_exonuclease_dom"/>
</dbReference>
<organism evidence="5 6">
    <name type="scientific">Chlamydomonas incerta</name>
    <dbReference type="NCBI Taxonomy" id="51695"/>
    <lineage>
        <taxon>Eukaryota</taxon>
        <taxon>Viridiplantae</taxon>
        <taxon>Chlorophyta</taxon>
        <taxon>core chlorophytes</taxon>
        <taxon>Chlorophyceae</taxon>
        <taxon>CS clade</taxon>
        <taxon>Chlamydomonadales</taxon>
        <taxon>Chlamydomonadaceae</taxon>
        <taxon>Chlamydomonas</taxon>
    </lineage>
</organism>
<dbReference type="Pfam" id="PF01612">
    <property type="entry name" value="DNA_pol_A_exo1"/>
    <property type="match status" value="1"/>
</dbReference>
<dbReference type="GO" id="GO:0008408">
    <property type="term" value="F:3'-5' exonuclease activity"/>
    <property type="evidence" value="ECO:0007669"/>
    <property type="project" value="InterPro"/>
</dbReference>
<dbReference type="Proteomes" id="UP000650467">
    <property type="component" value="Unassembled WGS sequence"/>
</dbReference>
<feature type="region of interest" description="Disordered" evidence="3">
    <location>
        <begin position="275"/>
        <end position="294"/>
    </location>
</feature>
<feature type="region of interest" description="Disordered" evidence="3">
    <location>
        <begin position="1"/>
        <end position="54"/>
    </location>
</feature>
<dbReference type="SMART" id="SM00474">
    <property type="entry name" value="35EXOc"/>
    <property type="match status" value="1"/>
</dbReference>
<feature type="region of interest" description="Disordered" evidence="3">
    <location>
        <begin position="361"/>
        <end position="390"/>
    </location>
</feature>
<comment type="caution">
    <text evidence="5">The sequence shown here is derived from an EMBL/GenBank/DDBJ whole genome shotgun (WGS) entry which is preliminary data.</text>
</comment>
<dbReference type="CDD" id="cd06141">
    <property type="entry name" value="WRN_exo"/>
    <property type="match status" value="1"/>
</dbReference>
<dbReference type="InterPro" id="IPR036397">
    <property type="entry name" value="RNaseH_sf"/>
</dbReference>
<dbReference type="EMBL" id="JAEHOC010000075">
    <property type="protein sequence ID" value="KAG2423730.1"/>
    <property type="molecule type" value="Genomic_DNA"/>
</dbReference>
<dbReference type="GO" id="GO:0005737">
    <property type="term" value="C:cytoplasm"/>
    <property type="evidence" value="ECO:0007669"/>
    <property type="project" value="TreeGrafter"/>
</dbReference>